<evidence type="ECO:0000313" key="13">
    <source>
        <dbReference type="EMBL" id="MBC5674685.1"/>
    </source>
</evidence>
<reference evidence="13 14" key="1">
    <citation type="submission" date="2020-08" db="EMBL/GenBank/DDBJ databases">
        <title>Genome public.</title>
        <authorList>
            <person name="Liu C."/>
            <person name="Sun Q."/>
        </authorList>
    </citation>
    <scope>NUCLEOTIDE SEQUENCE [LARGE SCALE GENOMIC DNA]</scope>
    <source>
        <strain evidence="13 14">NSJ-34</strain>
    </source>
</reference>
<evidence type="ECO:0000256" key="3">
    <source>
        <dbReference type="ARBA" id="ARBA00022692"/>
    </source>
</evidence>
<dbReference type="CDD" id="cd06530">
    <property type="entry name" value="S26_SPase_I"/>
    <property type="match status" value="1"/>
</dbReference>
<dbReference type="RefSeq" id="WP_033141680.1">
    <property type="nucleotide sequence ID" value="NZ_JACOOU010000011.1"/>
</dbReference>
<keyword evidence="4 13" id="KW-0378">Hydrolase</keyword>
<dbReference type="InterPro" id="IPR019756">
    <property type="entry name" value="Pept_S26A_signal_pept_1_Ser-AS"/>
</dbReference>
<keyword evidence="14" id="KW-1185">Reference proteome</keyword>
<keyword evidence="2" id="KW-0645">Protease</keyword>
<evidence type="ECO:0000256" key="2">
    <source>
        <dbReference type="ARBA" id="ARBA00022670"/>
    </source>
</evidence>
<evidence type="ECO:0000313" key="14">
    <source>
        <dbReference type="Proteomes" id="UP000654573"/>
    </source>
</evidence>
<evidence type="ECO:0000256" key="10">
    <source>
        <dbReference type="ARBA" id="ARBA00045533"/>
    </source>
</evidence>
<keyword evidence="8 12" id="KW-0472">Membrane</keyword>
<keyword evidence="3 12" id="KW-0812">Transmembrane</keyword>
<dbReference type="EC" id="3.4.21.89" evidence="11"/>
<accession>A0ABR7FHN1</accession>
<comment type="subcellular location">
    <subcellularLocation>
        <location evidence="1">Endoplasmic reticulum membrane</location>
        <topology evidence="1">Single-pass type II membrane protein</topology>
    </subcellularLocation>
</comment>
<dbReference type="Proteomes" id="UP000654573">
    <property type="component" value="Unassembled WGS sequence"/>
</dbReference>
<keyword evidence="6" id="KW-0735">Signal-anchor</keyword>
<evidence type="ECO:0000256" key="1">
    <source>
        <dbReference type="ARBA" id="ARBA00004648"/>
    </source>
</evidence>
<evidence type="ECO:0000256" key="4">
    <source>
        <dbReference type="ARBA" id="ARBA00022801"/>
    </source>
</evidence>
<evidence type="ECO:0000256" key="5">
    <source>
        <dbReference type="ARBA" id="ARBA00022824"/>
    </source>
</evidence>
<dbReference type="InterPro" id="IPR019533">
    <property type="entry name" value="Peptidase_S26"/>
</dbReference>
<name>A0ABR7FHN1_9FIRM</name>
<comment type="function">
    <text evidence="10">Catalytic component of the signal peptidase complex (SPC) which catalyzes the cleavage of N-terminal signal sequences from nascent proteins as they are translocated into the lumen of the endoplasmic reticulum. Specifically cleaves N-terminal signal peptides that contain a hydrophobic alpha-helix (h-region) shorter than 18-20 amino acids.</text>
</comment>
<evidence type="ECO:0000256" key="12">
    <source>
        <dbReference type="SAM" id="Phobius"/>
    </source>
</evidence>
<keyword evidence="7 12" id="KW-1133">Transmembrane helix</keyword>
<dbReference type="Gene3D" id="2.10.109.10">
    <property type="entry name" value="Umud Fragment, subunit A"/>
    <property type="match status" value="1"/>
</dbReference>
<dbReference type="InterPro" id="IPR036286">
    <property type="entry name" value="LexA/Signal_pep-like_sf"/>
</dbReference>
<dbReference type="GO" id="GO:0009003">
    <property type="term" value="F:signal peptidase activity"/>
    <property type="evidence" value="ECO:0007669"/>
    <property type="project" value="UniProtKB-EC"/>
</dbReference>
<feature type="transmembrane region" description="Helical" evidence="12">
    <location>
        <begin position="12"/>
        <end position="34"/>
    </location>
</feature>
<dbReference type="PANTHER" id="PTHR10806">
    <property type="entry name" value="SIGNAL PEPTIDASE COMPLEX CATALYTIC SUBUNIT SEC11"/>
    <property type="match status" value="1"/>
</dbReference>
<proteinExistence type="predicted"/>
<evidence type="ECO:0000256" key="6">
    <source>
        <dbReference type="ARBA" id="ARBA00022968"/>
    </source>
</evidence>
<evidence type="ECO:0000256" key="11">
    <source>
        <dbReference type="NCBIfam" id="TIGR02228"/>
    </source>
</evidence>
<feature type="transmembrane region" description="Helical" evidence="12">
    <location>
        <begin position="144"/>
        <end position="164"/>
    </location>
</feature>
<evidence type="ECO:0000256" key="8">
    <source>
        <dbReference type="ARBA" id="ARBA00023136"/>
    </source>
</evidence>
<dbReference type="NCBIfam" id="TIGR02228">
    <property type="entry name" value="sigpep_I_arch"/>
    <property type="match status" value="1"/>
</dbReference>
<dbReference type="EMBL" id="JACOOU010000011">
    <property type="protein sequence ID" value="MBC5674685.1"/>
    <property type="molecule type" value="Genomic_DNA"/>
</dbReference>
<sequence length="172" mass="18934">MSKILGRLFRIILTGVLFLFLLLIAAEMISHYIWKQSPADIFGFSPVIVLSGSMEPTFSAGDLLIIQQQESYREREIVTYEDGGVLTTHRIVGRQSEGFITQGDNNNIPDSQAVSPGQIKGALVLVIPQAGTFILFLQTPRGILLLTVFCILALFLPDILKYLISHGKGDAD</sequence>
<protein>
    <recommendedName>
        <fullName evidence="9 11">Signal peptidase I</fullName>
        <ecNumber evidence="11">3.4.21.89</ecNumber>
    </recommendedName>
</protein>
<keyword evidence="5" id="KW-0256">Endoplasmic reticulum</keyword>
<evidence type="ECO:0000256" key="7">
    <source>
        <dbReference type="ARBA" id="ARBA00022989"/>
    </source>
</evidence>
<evidence type="ECO:0000256" key="9">
    <source>
        <dbReference type="ARBA" id="ARBA00033305"/>
    </source>
</evidence>
<dbReference type="PRINTS" id="PR00728">
    <property type="entry name" value="SIGNALPTASE"/>
</dbReference>
<dbReference type="InterPro" id="IPR001733">
    <property type="entry name" value="Peptidase_S26B"/>
</dbReference>
<dbReference type="PANTHER" id="PTHR10806:SF6">
    <property type="entry name" value="SIGNAL PEPTIDASE COMPLEX CATALYTIC SUBUNIT SEC11"/>
    <property type="match status" value="1"/>
</dbReference>
<organism evidence="13 14">
    <name type="scientific">Blautia celeris</name>
    <dbReference type="NCBI Taxonomy" id="2763026"/>
    <lineage>
        <taxon>Bacteria</taxon>
        <taxon>Bacillati</taxon>
        <taxon>Bacillota</taxon>
        <taxon>Clostridia</taxon>
        <taxon>Lachnospirales</taxon>
        <taxon>Lachnospiraceae</taxon>
        <taxon>Blautia</taxon>
    </lineage>
</organism>
<dbReference type="SUPFAM" id="SSF51306">
    <property type="entry name" value="LexA/Signal peptidase"/>
    <property type="match status" value="1"/>
</dbReference>
<gene>
    <name evidence="13" type="ORF">H8S76_20770</name>
</gene>
<comment type="caution">
    <text evidence="13">The sequence shown here is derived from an EMBL/GenBank/DDBJ whole genome shotgun (WGS) entry which is preliminary data.</text>
</comment>
<dbReference type="PROSITE" id="PS00501">
    <property type="entry name" value="SPASE_I_1"/>
    <property type="match status" value="1"/>
</dbReference>